<comment type="caution">
    <text evidence="15">The sequence shown here is derived from an EMBL/GenBank/DDBJ whole genome shotgun (WGS) entry which is preliminary data.</text>
</comment>
<evidence type="ECO:0000259" key="14">
    <source>
        <dbReference type="Pfam" id="PF00082"/>
    </source>
</evidence>
<dbReference type="Gene3D" id="3.40.50.200">
    <property type="entry name" value="Peptidase S8/S53 domain"/>
    <property type="match status" value="1"/>
</dbReference>
<feature type="transmembrane region" description="Helical" evidence="12">
    <location>
        <begin position="357"/>
        <end position="384"/>
    </location>
</feature>
<proteinExistence type="inferred from homology"/>
<dbReference type="PROSITE" id="PS00136">
    <property type="entry name" value="SUBTILASE_ASP"/>
    <property type="match status" value="1"/>
</dbReference>
<sequence length="390" mass="39651">MTQKFPTRSAGRTLIAALTALTAVTIAAPPALADATRDAQWHLKFLKVAEAHRITQGAGVTVAVIDTGVDATHPDLIGSVLPGKDFSIRKADVPDGRTDTAGHGTAMAGLIAAHGHGNGAGALGIAPAAKILPVRYHSTIEGMSQDTPAAIRWAVAQGAKVISMSFGGENEIELQEAILAARRADVVLVAATGNRPRDRQVGYPAAYDGVLAVGGVDRNGNHADISVTGPQTAISAPAVDTLSTDTRANGGSGYSTETGTSGATAIVAGAAALVRAKYPTLSAPEVIHRLTATATDKGAPGRDPEYGYGVLNLVAALTADVPPIPAVSKQPVPDPDATFTRPGPAPNAQPDGGSRQWPIGGLVALGAGCLLFVAAVVGGGIWLIRRNRRT</sequence>
<feature type="domain" description="Peptidase S8/S53" evidence="14">
    <location>
        <begin position="57"/>
        <end position="309"/>
    </location>
</feature>
<evidence type="ECO:0000256" key="1">
    <source>
        <dbReference type="ARBA" id="ARBA00004162"/>
    </source>
</evidence>
<comment type="subcellular location">
    <subcellularLocation>
        <location evidence="1">Cell membrane</location>
        <topology evidence="1">Single-pass membrane protein</topology>
    </subcellularLocation>
</comment>
<evidence type="ECO:0000256" key="2">
    <source>
        <dbReference type="ARBA" id="ARBA00011073"/>
    </source>
</evidence>
<dbReference type="RefSeq" id="WP_377546688.1">
    <property type="nucleotide sequence ID" value="NZ_JBHSBN010000010.1"/>
</dbReference>
<dbReference type="InterPro" id="IPR023827">
    <property type="entry name" value="Peptidase_S8_Asp-AS"/>
</dbReference>
<accession>A0ABV8KND3</accession>
<evidence type="ECO:0000256" key="10">
    <source>
        <dbReference type="PROSITE-ProRule" id="PRU01240"/>
    </source>
</evidence>
<keyword evidence="6 10" id="KW-0378">Hydrolase</keyword>
<dbReference type="Proteomes" id="UP001595868">
    <property type="component" value="Unassembled WGS sequence"/>
</dbReference>
<evidence type="ECO:0000256" key="7">
    <source>
        <dbReference type="ARBA" id="ARBA00022825"/>
    </source>
</evidence>
<dbReference type="InterPro" id="IPR015500">
    <property type="entry name" value="Peptidase_S8_subtilisin-rel"/>
</dbReference>
<evidence type="ECO:0000256" key="9">
    <source>
        <dbReference type="ARBA" id="ARBA00023136"/>
    </source>
</evidence>
<keyword evidence="9 12" id="KW-0472">Membrane</keyword>
<keyword evidence="3" id="KW-1003">Cell membrane</keyword>
<dbReference type="SUPFAM" id="SSF52743">
    <property type="entry name" value="Subtilisin-like"/>
    <property type="match status" value="1"/>
</dbReference>
<dbReference type="InterPro" id="IPR036852">
    <property type="entry name" value="Peptidase_S8/S53_dom_sf"/>
</dbReference>
<evidence type="ECO:0000313" key="16">
    <source>
        <dbReference type="Proteomes" id="UP001595868"/>
    </source>
</evidence>
<dbReference type="PANTHER" id="PTHR43806:SF11">
    <property type="entry name" value="CEREVISIN-RELATED"/>
    <property type="match status" value="1"/>
</dbReference>
<dbReference type="GO" id="GO:0008233">
    <property type="term" value="F:peptidase activity"/>
    <property type="evidence" value="ECO:0007669"/>
    <property type="project" value="UniProtKB-KW"/>
</dbReference>
<keyword evidence="16" id="KW-1185">Reference proteome</keyword>
<reference evidence="16" key="1">
    <citation type="journal article" date="2019" name="Int. J. Syst. Evol. Microbiol.">
        <title>The Global Catalogue of Microorganisms (GCM) 10K type strain sequencing project: providing services to taxonomists for standard genome sequencing and annotation.</title>
        <authorList>
            <consortium name="The Broad Institute Genomics Platform"/>
            <consortium name="The Broad Institute Genome Sequencing Center for Infectious Disease"/>
            <person name="Wu L."/>
            <person name="Ma J."/>
        </authorList>
    </citation>
    <scope>NUCLEOTIDE SEQUENCE [LARGE SCALE GENOMIC DNA]</scope>
    <source>
        <strain evidence="16">2902at01</strain>
    </source>
</reference>
<evidence type="ECO:0000256" key="13">
    <source>
        <dbReference type="SAM" id="SignalP"/>
    </source>
</evidence>
<evidence type="ECO:0000256" key="11">
    <source>
        <dbReference type="SAM" id="MobiDB-lite"/>
    </source>
</evidence>
<evidence type="ECO:0000256" key="8">
    <source>
        <dbReference type="ARBA" id="ARBA00022989"/>
    </source>
</evidence>
<dbReference type="Pfam" id="PF00082">
    <property type="entry name" value="Peptidase_S8"/>
    <property type="match status" value="1"/>
</dbReference>
<comment type="similarity">
    <text evidence="2 10">Belongs to the peptidase S8 family.</text>
</comment>
<evidence type="ECO:0000313" key="15">
    <source>
        <dbReference type="EMBL" id="MFC4107589.1"/>
    </source>
</evidence>
<dbReference type="InterPro" id="IPR000209">
    <property type="entry name" value="Peptidase_S8/S53_dom"/>
</dbReference>
<feature type="active site" description="Charge relay system" evidence="10">
    <location>
        <position position="103"/>
    </location>
</feature>
<evidence type="ECO:0000256" key="4">
    <source>
        <dbReference type="ARBA" id="ARBA00022670"/>
    </source>
</evidence>
<dbReference type="EMBL" id="JBHSBN010000010">
    <property type="protein sequence ID" value="MFC4107589.1"/>
    <property type="molecule type" value="Genomic_DNA"/>
</dbReference>
<dbReference type="InterPro" id="IPR023834">
    <property type="entry name" value="T7SS_pept_S8A_mycosin"/>
</dbReference>
<dbReference type="PANTHER" id="PTHR43806">
    <property type="entry name" value="PEPTIDASE S8"/>
    <property type="match status" value="1"/>
</dbReference>
<evidence type="ECO:0000256" key="12">
    <source>
        <dbReference type="SAM" id="Phobius"/>
    </source>
</evidence>
<keyword evidence="8 12" id="KW-1133">Transmembrane helix</keyword>
<gene>
    <name evidence="15" type="primary">mycP</name>
    <name evidence="15" type="ORF">ACFOX0_16875</name>
</gene>
<feature type="signal peptide" evidence="13">
    <location>
        <begin position="1"/>
        <end position="33"/>
    </location>
</feature>
<dbReference type="GO" id="GO:0006508">
    <property type="term" value="P:proteolysis"/>
    <property type="evidence" value="ECO:0007669"/>
    <property type="project" value="UniProtKB-KW"/>
</dbReference>
<feature type="active site" description="Charge relay system" evidence="10">
    <location>
        <position position="66"/>
    </location>
</feature>
<feature type="chain" id="PRO_5045613243" evidence="13">
    <location>
        <begin position="34"/>
        <end position="390"/>
    </location>
</feature>
<dbReference type="PRINTS" id="PR00723">
    <property type="entry name" value="SUBTILISIN"/>
</dbReference>
<keyword evidence="7 10" id="KW-0720">Serine protease</keyword>
<protein>
    <submittedName>
        <fullName evidence="15">Type VII secretion-associated serine protease mycosin</fullName>
    </submittedName>
</protein>
<keyword evidence="13" id="KW-0732">Signal</keyword>
<evidence type="ECO:0000256" key="5">
    <source>
        <dbReference type="ARBA" id="ARBA00022692"/>
    </source>
</evidence>
<organism evidence="15 16">
    <name type="scientific">Micromonospora zhanjiangensis</name>
    <dbReference type="NCBI Taxonomy" id="1522057"/>
    <lineage>
        <taxon>Bacteria</taxon>
        <taxon>Bacillati</taxon>
        <taxon>Actinomycetota</taxon>
        <taxon>Actinomycetes</taxon>
        <taxon>Micromonosporales</taxon>
        <taxon>Micromonosporaceae</taxon>
        <taxon>Micromonospora</taxon>
    </lineage>
</organism>
<evidence type="ECO:0000256" key="6">
    <source>
        <dbReference type="ARBA" id="ARBA00022801"/>
    </source>
</evidence>
<dbReference type="PROSITE" id="PS51892">
    <property type="entry name" value="SUBTILASE"/>
    <property type="match status" value="1"/>
</dbReference>
<feature type="active site" description="Charge relay system" evidence="10">
    <location>
        <position position="261"/>
    </location>
</feature>
<keyword evidence="5 12" id="KW-0812">Transmembrane</keyword>
<dbReference type="NCBIfam" id="TIGR03921">
    <property type="entry name" value="T7SS_mycosin"/>
    <property type="match status" value="1"/>
</dbReference>
<feature type="region of interest" description="Disordered" evidence="11">
    <location>
        <begin position="326"/>
        <end position="354"/>
    </location>
</feature>
<evidence type="ECO:0000256" key="3">
    <source>
        <dbReference type="ARBA" id="ARBA00022475"/>
    </source>
</evidence>
<keyword evidence="4 10" id="KW-0645">Protease</keyword>
<name>A0ABV8KND3_9ACTN</name>
<dbReference type="InterPro" id="IPR050131">
    <property type="entry name" value="Peptidase_S8_subtilisin-like"/>
</dbReference>